<accession>A0ACA9R8L9</accession>
<dbReference type="Proteomes" id="UP000789920">
    <property type="component" value="Unassembled WGS sequence"/>
</dbReference>
<evidence type="ECO:0000313" key="2">
    <source>
        <dbReference type="Proteomes" id="UP000789920"/>
    </source>
</evidence>
<reference evidence="1" key="1">
    <citation type="submission" date="2021-06" db="EMBL/GenBank/DDBJ databases">
        <authorList>
            <person name="Kallberg Y."/>
            <person name="Tangrot J."/>
            <person name="Rosling A."/>
        </authorList>
    </citation>
    <scope>NUCLEOTIDE SEQUENCE</scope>
    <source>
        <strain evidence="1">MA461A</strain>
    </source>
</reference>
<keyword evidence="2" id="KW-1185">Reference proteome</keyword>
<gene>
    <name evidence="1" type="ORF">RPERSI_LOCUS17601</name>
</gene>
<name>A0ACA9R8L9_9GLOM</name>
<evidence type="ECO:0000313" key="1">
    <source>
        <dbReference type="EMBL" id="CAG8781120.1"/>
    </source>
</evidence>
<proteinExistence type="predicted"/>
<sequence>MAVNKKENQKPCQKCGSTNIGREKTYQDFKDTKTGKIKEIHTAYLYYCKDCVNS</sequence>
<comment type="caution">
    <text evidence="1">The sequence shown here is derived from an EMBL/GenBank/DDBJ whole genome shotgun (WGS) entry which is preliminary data.</text>
</comment>
<organism evidence="1 2">
    <name type="scientific">Racocetra persica</name>
    <dbReference type="NCBI Taxonomy" id="160502"/>
    <lineage>
        <taxon>Eukaryota</taxon>
        <taxon>Fungi</taxon>
        <taxon>Fungi incertae sedis</taxon>
        <taxon>Mucoromycota</taxon>
        <taxon>Glomeromycotina</taxon>
        <taxon>Glomeromycetes</taxon>
        <taxon>Diversisporales</taxon>
        <taxon>Gigasporaceae</taxon>
        <taxon>Racocetra</taxon>
    </lineage>
</organism>
<protein>
    <submittedName>
        <fullName evidence="1">1999_t:CDS:1</fullName>
    </submittedName>
</protein>
<dbReference type="EMBL" id="CAJVQC010045332">
    <property type="protein sequence ID" value="CAG8781120.1"/>
    <property type="molecule type" value="Genomic_DNA"/>
</dbReference>